<comment type="caution">
    <text evidence="2">The sequence shown here is derived from an EMBL/GenBank/DDBJ whole genome shotgun (WGS) entry which is preliminary data.</text>
</comment>
<dbReference type="STRING" id="5217.A0A4Q1BUE8"/>
<dbReference type="InParanoid" id="A0A4Q1BUE8"/>
<dbReference type="PANTHER" id="PTHR31649:SF1">
    <property type="entry name" value="FARNESOIC ACID O-METHYL TRANSFERASE DOMAIN-CONTAINING PROTEIN"/>
    <property type="match status" value="1"/>
</dbReference>
<dbReference type="PANTHER" id="PTHR31649">
    <property type="entry name" value="AGAP009604-PA"/>
    <property type="match status" value="1"/>
</dbReference>
<dbReference type="SMART" id="SM00696">
    <property type="entry name" value="DM9"/>
    <property type="match status" value="1"/>
</dbReference>
<name>A0A4Q1BUE8_TREME</name>
<dbReference type="Pfam" id="PF11901">
    <property type="entry name" value="DM9"/>
    <property type="match status" value="1"/>
</dbReference>
<feature type="region of interest" description="Disordered" evidence="1">
    <location>
        <begin position="1"/>
        <end position="53"/>
    </location>
</feature>
<dbReference type="AlphaFoldDB" id="A0A4Q1BUE8"/>
<organism evidence="2 3">
    <name type="scientific">Tremella mesenterica</name>
    <name type="common">Jelly fungus</name>
    <dbReference type="NCBI Taxonomy" id="5217"/>
    <lineage>
        <taxon>Eukaryota</taxon>
        <taxon>Fungi</taxon>
        <taxon>Dikarya</taxon>
        <taxon>Basidiomycota</taxon>
        <taxon>Agaricomycotina</taxon>
        <taxon>Tremellomycetes</taxon>
        <taxon>Tremellales</taxon>
        <taxon>Tremellaceae</taxon>
        <taxon>Tremella</taxon>
    </lineage>
</organism>
<proteinExistence type="predicted"/>
<reference evidence="2 3" key="1">
    <citation type="submission" date="2016-06" db="EMBL/GenBank/DDBJ databases">
        <title>Evolution of pathogenesis and genome organization in the Tremellales.</title>
        <authorList>
            <person name="Cuomo C."/>
            <person name="Litvintseva A."/>
            <person name="Heitman J."/>
            <person name="Chen Y."/>
            <person name="Sun S."/>
            <person name="Springer D."/>
            <person name="Dromer F."/>
            <person name="Young S."/>
            <person name="Zeng Q."/>
            <person name="Chapman S."/>
            <person name="Gujja S."/>
            <person name="Saif S."/>
            <person name="Birren B."/>
        </authorList>
    </citation>
    <scope>NUCLEOTIDE SEQUENCE [LARGE SCALE GENOMIC DNA]</scope>
    <source>
        <strain evidence="2 3">ATCC 28783</strain>
    </source>
</reference>
<sequence length="264" mass="29667">MTSGLRSDPGSGSMGPSTTDERRSESNSSGETVRPTASSSIEEDRRKKNMDRAFLASRASESLRYLILREEEHQAEEEESLKNELEGRKVWRVGGIGTWAYSAIERVESRKRELFRQSGEAGGKDEWFRAALARTQFYKNTRGVKPLVMWKLVQRGEHLPNDALPVGREENGQILYTARAWWDGGVHLGKAGVHLVDSASISYAGSEHSLDVYEVLCGPADPEIIKWMSFDHGQRAMVEGWQPVEGGRERDGRALLIARGEYER</sequence>
<dbReference type="VEuPathDB" id="FungiDB:TREMEDRAFT_68366"/>
<evidence type="ECO:0000313" key="3">
    <source>
        <dbReference type="Proteomes" id="UP000289152"/>
    </source>
</evidence>
<dbReference type="Proteomes" id="UP000289152">
    <property type="component" value="Unassembled WGS sequence"/>
</dbReference>
<gene>
    <name evidence="2" type="ORF">M231_00911</name>
</gene>
<dbReference type="InterPro" id="IPR006616">
    <property type="entry name" value="DM9_repeat"/>
</dbReference>
<dbReference type="OrthoDB" id="2142040at2759"/>
<protein>
    <submittedName>
        <fullName evidence="2">Uncharacterized protein</fullName>
    </submittedName>
</protein>
<evidence type="ECO:0000256" key="1">
    <source>
        <dbReference type="SAM" id="MobiDB-lite"/>
    </source>
</evidence>
<evidence type="ECO:0000313" key="2">
    <source>
        <dbReference type="EMBL" id="RXK41676.1"/>
    </source>
</evidence>
<dbReference type="EMBL" id="SDIL01000006">
    <property type="protein sequence ID" value="RXK41676.1"/>
    <property type="molecule type" value="Genomic_DNA"/>
</dbReference>
<feature type="compositionally biased region" description="Polar residues" evidence="1">
    <location>
        <begin position="26"/>
        <end position="40"/>
    </location>
</feature>
<keyword evidence="3" id="KW-1185">Reference proteome</keyword>
<accession>A0A4Q1BUE8</accession>